<dbReference type="AlphaFoldDB" id="A0A7V9A8V2"/>
<sequence>MQATQANGFDGNGEALAIVNQIVGVVDDILPGEPPFGDREIHVSLDDRAKAVPGVWWEKQDHDAEAYRIVLSNRADAWYMVIFEGFCRTMPLSPTNSRGVRKESRLWQDMAFQLSHELAHVKLGPARSNLQLEVLATAVSLEALSRLERMWKEQPPRITQGYFRAKQSFRKYHELLITSAHEELPRSEDFKVPGQADLQREKLLHHSRRHVDQLRLWHPRSRAWQMIAADCLLGELRTNDQQWGELIGLGLHTYPSAWDEKHYRDDLSLVSDVVPVWWPEWLK</sequence>
<dbReference type="RefSeq" id="WP_207398201.1">
    <property type="nucleotide sequence ID" value="NZ_JABRWO010000011.1"/>
</dbReference>
<name>A0A7V9A8V2_9BACT</name>
<dbReference type="EMBL" id="JABRWO010000011">
    <property type="protein sequence ID" value="MBA2116807.1"/>
    <property type="molecule type" value="Genomic_DNA"/>
</dbReference>
<organism evidence="1 2">
    <name type="scientific">Bremerella alba</name>
    <dbReference type="NCBI Taxonomy" id="980252"/>
    <lineage>
        <taxon>Bacteria</taxon>
        <taxon>Pseudomonadati</taxon>
        <taxon>Planctomycetota</taxon>
        <taxon>Planctomycetia</taxon>
        <taxon>Pirellulales</taxon>
        <taxon>Pirellulaceae</taxon>
        <taxon>Bremerella</taxon>
    </lineage>
</organism>
<evidence type="ECO:0000313" key="2">
    <source>
        <dbReference type="Proteomes" id="UP000551616"/>
    </source>
</evidence>
<evidence type="ECO:0000313" key="1">
    <source>
        <dbReference type="EMBL" id="MBA2116807.1"/>
    </source>
</evidence>
<accession>A0A7V9A8V2</accession>
<keyword evidence="2" id="KW-1185">Reference proteome</keyword>
<reference evidence="1 2" key="1">
    <citation type="submission" date="2020-05" db="EMBL/GenBank/DDBJ databases">
        <title>Bremerella alba sp. nov., a novel planctomycete isolated from the surface of the macroalga Fucus spiralis.</title>
        <authorList>
            <person name="Godinho O."/>
            <person name="Botelho R."/>
            <person name="Albuquerque L."/>
            <person name="Wiegand S."/>
            <person name="Da Costa M.S."/>
            <person name="Lobo-Da-Cunha A."/>
            <person name="Jogler C."/>
            <person name="Lage O.M."/>
        </authorList>
    </citation>
    <scope>NUCLEOTIDE SEQUENCE [LARGE SCALE GENOMIC DNA]</scope>
    <source>
        <strain evidence="1 2">FF15</strain>
    </source>
</reference>
<gene>
    <name evidence="1" type="ORF">HOV93_39990</name>
</gene>
<comment type="caution">
    <text evidence="1">The sequence shown here is derived from an EMBL/GenBank/DDBJ whole genome shotgun (WGS) entry which is preliminary data.</text>
</comment>
<protein>
    <submittedName>
        <fullName evidence="1">Uncharacterized protein</fullName>
    </submittedName>
</protein>
<dbReference type="Proteomes" id="UP000551616">
    <property type="component" value="Unassembled WGS sequence"/>
</dbReference>
<proteinExistence type="predicted"/>